<name>A0A9N9U2V9_9HYPO</name>
<keyword evidence="4" id="KW-0560">Oxidoreductase</keyword>
<gene>
    <name evidence="5" type="ORF">CBYS24578_00016112</name>
</gene>
<dbReference type="SUPFAM" id="SSF51905">
    <property type="entry name" value="FAD/NAD(P)-binding domain"/>
    <property type="match status" value="1"/>
</dbReference>
<evidence type="ECO:0000256" key="4">
    <source>
        <dbReference type="ARBA" id="ARBA00023002"/>
    </source>
</evidence>
<dbReference type="PANTHER" id="PTHR42877">
    <property type="entry name" value="L-ORNITHINE N(5)-MONOOXYGENASE-RELATED"/>
    <property type="match status" value="1"/>
</dbReference>
<keyword evidence="2" id="KW-0285">Flavoprotein</keyword>
<dbReference type="GO" id="GO:0050660">
    <property type="term" value="F:flavin adenine dinucleotide binding"/>
    <property type="evidence" value="ECO:0007669"/>
    <property type="project" value="InterPro"/>
</dbReference>
<accession>A0A9N9U2V9</accession>
<dbReference type="EMBL" id="CABFNO020001296">
    <property type="protein sequence ID" value="CAG9977251.1"/>
    <property type="molecule type" value="Genomic_DNA"/>
</dbReference>
<evidence type="ECO:0000256" key="2">
    <source>
        <dbReference type="ARBA" id="ARBA00022630"/>
    </source>
</evidence>
<sequence>MSSPSYKVSDQWIGKPRPARIVVVGAGIGGIAAVKLYKDMFKGMPTELVVYEKNHDVGGTWLENRYPGCACDIPAHGYTYSWEGNPRWSKPYVGAVELFEYYKDRAKAYGVFDYLHLRHKVMSATWDSRAGKWHLSIENTEKNLLVKDECDVLINAGGFLNNWKWPVIDGLNTFKGHLVHSARWDNSYDFKDKTVGVIGSGSSAIQIPPSVSNHHQNGADFSLFEKVAKSLVSFNRSPTWITPEFAAEFAPGGRDAVFSEEQKERWANDPTEFLKYRKAVEASGNNFYSMQFKDSDLQKELFDKFKDLMTQRLGREDLASILVPTFAVGCRRMTPGHGYLEALAAPNATVRGDPISHVTPGGIQMKDGTHFEFDAIICASGFDTSYRPSFPVIGESGVDLRDQWKDEPRSYLSVAVDGYPNYFMATGPNFPLANGSLLACLEQTLRYAFMAVQKLQTQKVKSVSPKPEAVAEFQEHKDTLMKELVWTSHCRSWYKNGKAEGKVWGPWCGSVLQFIELLSQPRWEDYVIEYETSNRFQYLGKGKTGIEEAGGDMAWYVKEPGARVD</sequence>
<dbReference type="Pfam" id="PF00743">
    <property type="entry name" value="FMO-like"/>
    <property type="match status" value="1"/>
</dbReference>
<dbReference type="PANTHER" id="PTHR42877:SF11">
    <property type="entry name" value="MONOOXYGENASE, PUTATIVE (AFU_ORTHOLOGUE AFUA_6G13790)-RELATED"/>
    <property type="match status" value="1"/>
</dbReference>
<evidence type="ECO:0008006" key="7">
    <source>
        <dbReference type="Google" id="ProtNLM"/>
    </source>
</evidence>
<keyword evidence="3" id="KW-0274">FAD</keyword>
<keyword evidence="6" id="KW-1185">Reference proteome</keyword>
<protein>
    <recommendedName>
        <fullName evidence="7">FAD/NAD(P)-binding domain-containing protein</fullName>
    </recommendedName>
</protein>
<dbReference type="InterPro" id="IPR036188">
    <property type="entry name" value="FAD/NAD-bd_sf"/>
</dbReference>
<proteinExistence type="inferred from homology"/>
<dbReference type="OrthoDB" id="74360at2759"/>
<comment type="caution">
    <text evidence="5">The sequence shown here is derived from an EMBL/GenBank/DDBJ whole genome shotgun (WGS) entry which is preliminary data.</text>
</comment>
<evidence type="ECO:0000256" key="3">
    <source>
        <dbReference type="ARBA" id="ARBA00022827"/>
    </source>
</evidence>
<evidence type="ECO:0000313" key="6">
    <source>
        <dbReference type="Proteomes" id="UP000754883"/>
    </source>
</evidence>
<dbReference type="GO" id="GO:0004499">
    <property type="term" value="F:N,N-dimethylaniline monooxygenase activity"/>
    <property type="evidence" value="ECO:0007669"/>
    <property type="project" value="InterPro"/>
</dbReference>
<dbReference type="Proteomes" id="UP000754883">
    <property type="component" value="Unassembled WGS sequence"/>
</dbReference>
<dbReference type="AlphaFoldDB" id="A0A9N9U2V9"/>
<organism evidence="5 6">
    <name type="scientific">Clonostachys byssicola</name>
    <dbReference type="NCBI Taxonomy" id="160290"/>
    <lineage>
        <taxon>Eukaryota</taxon>
        <taxon>Fungi</taxon>
        <taxon>Dikarya</taxon>
        <taxon>Ascomycota</taxon>
        <taxon>Pezizomycotina</taxon>
        <taxon>Sordariomycetes</taxon>
        <taxon>Hypocreomycetidae</taxon>
        <taxon>Hypocreales</taxon>
        <taxon>Bionectriaceae</taxon>
        <taxon>Clonostachys</taxon>
    </lineage>
</organism>
<comment type="similarity">
    <text evidence="1">Belongs to the FAD-binding monooxygenase family.</text>
</comment>
<dbReference type="InterPro" id="IPR051209">
    <property type="entry name" value="FAD-bind_Monooxygenase_sf"/>
</dbReference>
<evidence type="ECO:0000256" key="1">
    <source>
        <dbReference type="ARBA" id="ARBA00010139"/>
    </source>
</evidence>
<reference evidence="5 6" key="2">
    <citation type="submission" date="2021-10" db="EMBL/GenBank/DDBJ databases">
        <authorList>
            <person name="Piombo E."/>
        </authorList>
    </citation>
    <scope>NUCLEOTIDE SEQUENCE [LARGE SCALE GENOMIC DNA]</scope>
</reference>
<dbReference type="GO" id="GO:0050661">
    <property type="term" value="F:NADP binding"/>
    <property type="evidence" value="ECO:0007669"/>
    <property type="project" value="InterPro"/>
</dbReference>
<dbReference type="Gene3D" id="3.50.50.60">
    <property type="entry name" value="FAD/NAD(P)-binding domain"/>
    <property type="match status" value="2"/>
</dbReference>
<dbReference type="InterPro" id="IPR020946">
    <property type="entry name" value="Flavin_mOase-like"/>
</dbReference>
<reference evidence="6" key="1">
    <citation type="submission" date="2019-06" db="EMBL/GenBank/DDBJ databases">
        <authorList>
            <person name="Broberg M."/>
        </authorList>
    </citation>
    <scope>NUCLEOTIDE SEQUENCE [LARGE SCALE GENOMIC DNA]</scope>
</reference>
<evidence type="ECO:0000313" key="5">
    <source>
        <dbReference type="EMBL" id="CAG9977251.1"/>
    </source>
</evidence>